<evidence type="ECO:0000256" key="8">
    <source>
        <dbReference type="ARBA" id="ARBA00023315"/>
    </source>
</evidence>
<keyword evidence="5" id="KW-0808">Transferase</keyword>
<reference evidence="13" key="1">
    <citation type="submission" date="2019-10" db="EMBL/GenBank/DDBJ databases">
        <title>Whole Genome Sequencing and Characterization of Texas Phoenix Palm Decline Phytoplasma Belongs to Lethal Yellowing (16SrIV) Group.</title>
        <authorList>
            <person name="Bao M."/>
        </authorList>
    </citation>
    <scope>NUCLEOTIDE SEQUENCE [LARGE SCALE GENOMIC DNA]</scope>
    <source>
        <strain evidence="13">ACPD</strain>
    </source>
</reference>
<evidence type="ECO:0000256" key="1">
    <source>
        <dbReference type="ARBA" id="ARBA00001947"/>
    </source>
</evidence>
<evidence type="ECO:0000256" key="2">
    <source>
        <dbReference type="ARBA" id="ARBA00007342"/>
    </source>
</evidence>
<name>A0ABS5BL76_9MOLU</name>
<gene>
    <name evidence="13" type="ORF">FEF22_001930</name>
</gene>
<proteinExistence type="inferred from homology"/>
<dbReference type="PANTHER" id="PTHR39453">
    <property type="entry name" value="PHOSPHATE PROPANOYLTRANSFERASE"/>
    <property type="match status" value="1"/>
</dbReference>
<evidence type="ECO:0000256" key="12">
    <source>
        <dbReference type="ARBA" id="ARBA00047589"/>
    </source>
</evidence>
<feature type="non-terminal residue" evidence="13">
    <location>
        <position position="1"/>
    </location>
</feature>
<dbReference type="RefSeq" id="WP_246833709.1">
    <property type="nucleotide sequence ID" value="NZ_VBRA02000009.1"/>
</dbReference>
<comment type="similarity">
    <text evidence="2">Belongs to the PduL family.</text>
</comment>
<comment type="cofactor">
    <cofactor evidence="1">
        <name>Zn(2+)</name>
        <dbReference type="ChEBI" id="CHEBI:29105"/>
    </cofactor>
</comment>
<keyword evidence="14" id="KW-1185">Reference proteome</keyword>
<keyword evidence="8" id="KW-0012">Acyltransferase</keyword>
<evidence type="ECO:0000256" key="7">
    <source>
        <dbReference type="ARBA" id="ARBA00022833"/>
    </source>
</evidence>
<evidence type="ECO:0000256" key="11">
    <source>
        <dbReference type="ARBA" id="ARBA00033077"/>
    </source>
</evidence>
<evidence type="ECO:0000256" key="4">
    <source>
        <dbReference type="ARBA" id="ARBA00020837"/>
    </source>
</evidence>
<evidence type="ECO:0000256" key="9">
    <source>
        <dbReference type="ARBA" id="ARBA00030044"/>
    </source>
</evidence>
<organism evidence="13 14">
    <name type="scientific">Texas Phoenix palm phytoplasma</name>
    <dbReference type="NCBI Taxonomy" id="176709"/>
    <lineage>
        <taxon>Bacteria</taxon>
        <taxon>Bacillati</taxon>
        <taxon>Mycoplasmatota</taxon>
        <taxon>Mollicutes</taxon>
        <taxon>Acholeplasmatales</taxon>
        <taxon>Acholeplasmataceae</taxon>
        <taxon>Candidatus Phytoplasma</taxon>
        <taxon>16SrIV (Coconut lethal yellows group)</taxon>
    </lineage>
</organism>
<sequence length="69" mass="7616">HIHLSPIDAKKFNVIDKQIVSIKIEGIKSGILGNVLCRVDENFSLECHLDTDDASAFLLKNGDLVELIV</sequence>
<dbReference type="Pfam" id="PF06130">
    <property type="entry name" value="PTAC"/>
    <property type="match status" value="1"/>
</dbReference>
<accession>A0ABS5BL76</accession>
<evidence type="ECO:0000313" key="13">
    <source>
        <dbReference type="EMBL" id="MBP3059532.1"/>
    </source>
</evidence>
<dbReference type="EMBL" id="VBRA02000009">
    <property type="protein sequence ID" value="MBP3059532.1"/>
    <property type="molecule type" value="Genomic_DNA"/>
</dbReference>
<keyword evidence="7" id="KW-0862">Zinc</keyword>
<dbReference type="InterPro" id="IPR008300">
    <property type="entry name" value="PTAC"/>
</dbReference>
<evidence type="ECO:0000256" key="5">
    <source>
        <dbReference type="ARBA" id="ARBA00022679"/>
    </source>
</evidence>
<dbReference type="Proteomes" id="UP001192346">
    <property type="component" value="Unassembled WGS sequence"/>
</dbReference>
<dbReference type="PANTHER" id="PTHR39453:SF1">
    <property type="entry name" value="PHOSPHATE PROPANOYLTRANSFERASE"/>
    <property type="match status" value="1"/>
</dbReference>
<dbReference type="EC" id="2.3.1.222" evidence="3"/>
<keyword evidence="6" id="KW-0479">Metal-binding</keyword>
<protein>
    <recommendedName>
        <fullName evidence="4">Phosphate propanoyltransferase</fullName>
        <ecNumber evidence="3">2.3.1.222</ecNumber>
    </recommendedName>
    <alternativeName>
        <fullName evidence="10">Phosphate acyltransferase PduL</fullName>
    </alternativeName>
    <alternativeName>
        <fullName evidence="9">Phosphotransacylase PduL</fullName>
    </alternativeName>
    <alternativeName>
        <fullName evidence="11">Propanediol utilization protein PduL</fullName>
    </alternativeName>
</protein>
<evidence type="ECO:0000256" key="3">
    <source>
        <dbReference type="ARBA" id="ARBA00012206"/>
    </source>
</evidence>
<comment type="catalytic activity">
    <reaction evidence="12">
        <text>propanoyl-CoA + phosphate = propanoyl phosphate + CoA</text>
        <dbReference type="Rhea" id="RHEA:28046"/>
        <dbReference type="ChEBI" id="CHEBI:43474"/>
        <dbReference type="ChEBI" id="CHEBI:57287"/>
        <dbReference type="ChEBI" id="CHEBI:57392"/>
        <dbReference type="ChEBI" id="CHEBI:58933"/>
        <dbReference type="EC" id="2.3.1.222"/>
    </reaction>
</comment>
<comment type="caution">
    <text evidence="13">The sequence shown here is derived from an EMBL/GenBank/DDBJ whole genome shotgun (WGS) entry which is preliminary data.</text>
</comment>
<evidence type="ECO:0000313" key="14">
    <source>
        <dbReference type="Proteomes" id="UP001192346"/>
    </source>
</evidence>
<evidence type="ECO:0000256" key="10">
    <source>
        <dbReference type="ARBA" id="ARBA00030939"/>
    </source>
</evidence>
<evidence type="ECO:0000256" key="6">
    <source>
        <dbReference type="ARBA" id="ARBA00022723"/>
    </source>
</evidence>